<evidence type="ECO:0000313" key="4">
    <source>
        <dbReference type="Proteomes" id="UP000291187"/>
    </source>
</evidence>
<dbReference type="AlphaFoldDB" id="A0A4Q5A680"/>
<gene>
    <name evidence="3" type="ORF">PG2071B_1146</name>
</gene>
<dbReference type="InterPro" id="IPR010095">
    <property type="entry name" value="Cas12f1-like_TNB"/>
</dbReference>
<proteinExistence type="predicted"/>
<keyword evidence="1" id="KW-0238">DNA-binding</keyword>
<reference evidence="3 4" key="1">
    <citation type="submission" date="2018-12" db="EMBL/GenBank/DDBJ databases">
        <title>Unveiling genomic diversity among members of the Bifidobacterium pseudolongum species, a widely distributed gut commensal of the animal kingdom.</title>
        <authorList>
            <person name="Lugli G.A."/>
            <person name="Duranti S."/>
            <person name="Albert K."/>
            <person name="Mancabelli L."/>
            <person name="Napoli S."/>
            <person name="Viappiani A."/>
            <person name="Anzalone R."/>
            <person name="Longhi G."/>
            <person name="Milani C."/>
            <person name="Turroni F."/>
            <person name="Alessandri G."/>
            <person name="Sela D.A."/>
            <person name="Van Sinderen D."/>
            <person name="Ventura M."/>
        </authorList>
    </citation>
    <scope>NUCLEOTIDE SEQUENCE [LARGE SCALE GENOMIC DNA]</scope>
    <source>
        <strain evidence="3 4">2071B</strain>
    </source>
</reference>
<organism evidence="3 4">
    <name type="scientific">Bifidobacterium pseudolongum subsp. globosum</name>
    <dbReference type="NCBI Taxonomy" id="1690"/>
    <lineage>
        <taxon>Bacteria</taxon>
        <taxon>Bacillati</taxon>
        <taxon>Actinomycetota</taxon>
        <taxon>Actinomycetes</taxon>
        <taxon>Bifidobacteriales</taxon>
        <taxon>Bifidobacteriaceae</taxon>
        <taxon>Bifidobacterium</taxon>
    </lineage>
</organism>
<evidence type="ECO:0000256" key="1">
    <source>
        <dbReference type="ARBA" id="ARBA00023125"/>
    </source>
</evidence>
<protein>
    <submittedName>
        <fullName evidence="3">Transposase IS605 OrfB</fullName>
    </submittedName>
</protein>
<dbReference type="Pfam" id="PF07282">
    <property type="entry name" value="Cas12f1-like_TNB"/>
    <property type="match status" value="1"/>
</dbReference>
<dbReference type="Proteomes" id="UP000291187">
    <property type="component" value="Unassembled WGS sequence"/>
</dbReference>
<dbReference type="EMBL" id="RYUM01000014">
    <property type="protein sequence ID" value="RYQ18620.1"/>
    <property type="molecule type" value="Genomic_DNA"/>
</dbReference>
<evidence type="ECO:0000259" key="2">
    <source>
        <dbReference type="Pfam" id="PF07282"/>
    </source>
</evidence>
<dbReference type="GO" id="GO:0003677">
    <property type="term" value="F:DNA binding"/>
    <property type="evidence" value="ECO:0007669"/>
    <property type="project" value="UniProtKB-KW"/>
</dbReference>
<comment type="caution">
    <text evidence="3">The sequence shown here is derived from an EMBL/GenBank/DDBJ whole genome shotgun (WGS) entry which is preliminary data.</text>
</comment>
<feature type="domain" description="Cas12f1-like TNB" evidence="2">
    <location>
        <begin position="387"/>
        <end position="450"/>
    </location>
</feature>
<evidence type="ECO:0000313" key="3">
    <source>
        <dbReference type="EMBL" id="RYQ18620.1"/>
    </source>
</evidence>
<accession>A0A4Q5A680</accession>
<name>A0A4Q5A680_9BIFI</name>
<sequence length="522" mass="59231">MKRAYPHTLNAVNDTKRDCLLALFPAFRTALKTVLAHEARHLQQGGTLHRYVQLPDKRRVAGLSARQMKTVGNMVRNALLSWQALLERDVRAVVNGSTLTDWERMVLHRVNTRHAWWANDLCLPWAENGDGELRPCTMRTRGMLLLPVPAYLLKLSRRIVKHAITRTPIPDLSHVRTLVLDAIIAKPERPHTGGSERFGWWIRIATLAKGKPVLIPVDRNEHFEQHYAHAISHGGGLCGVVQLTQHDDGTLSCALVLDQPDAPLRTDGKPLGIDYGMADALMADSDGNLMGHAMLATLKRYDLRLTQLGAWLQRRHIKPSTNREYHRLQHRIRAYVTNEIGRILNRIAARHGDRKVRELIVERLDFRYGGMSPRMNRLVTRIGRAVFKQRLAALTENHGITVHDVPAPYTSQECSGCGYVSRRNRPSRARFTCRFCHKKQHADINAARVIMSRRSWQQPDDTGPASRRNTLRLLDERFRQRWNTPTQGAVMDVTGAPCGIRTATTNEENAGTSSRCHELTHN</sequence>